<dbReference type="Pfam" id="PF01636">
    <property type="entry name" value="APH"/>
    <property type="match status" value="1"/>
</dbReference>
<dbReference type="SUPFAM" id="SSF56112">
    <property type="entry name" value="Protein kinase-like (PK-like)"/>
    <property type="match status" value="1"/>
</dbReference>
<evidence type="ECO:0000256" key="1">
    <source>
        <dbReference type="ARBA" id="ARBA00022605"/>
    </source>
</evidence>
<keyword evidence="2" id="KW-0808">Transferase</keyword>
<dbReference type="InterPro" id="IPR005280">
    <property type="entry name" value="Homoserine_kinase_II"/>
</dbReference>
<dbReference type="Gene3D" id="3.90.1200.10">
    <property type="match status" value="1"/>
</dbReference>
<keyword evidence="10" id="KW-1185">Reference proteome</keyword>
<dbReference type="RefSeq" id="WP_133155964.1">
    <property type="nucleotide sequence ID" value="NZ_CP037867.1"/>
</dbReference>
<comment type="similarity">
    <text evidence="7">Belongs to the pseudomonas-type ThrB family.</text>
</comment>
<gene>
    <name evidence="9" type="ORF">HPF_05375</name>
</gene>
<reference evidence="9 10" key="1">
    <citation type="submission" date="2019-03" db="EMBL/GenBank/DDBJ databases">
        <authorList>
            <person name="Sebastian G."/>
            <person name="Baumann P."/>
            <person name="Ruckert C."/>
            <person name="Kalinowski J."/>
            <person name="Nebel B."/>
            <person name="Takors R."/>
            <person name="Blombach B."/>
        </authorList>
    </citation>
    <scope>NUCLEOTIDE SEQUENCE [LARGE SCALE GENOMIC DNA]</scope>
    <source>
        <strain evidence="9 10">DSM 1084</strain>
    </source>
</reference>
<dbReference type="EMBL" id="CP037867">
    <property type="protein sequence ID" value="QBM27103.1"/>
    <property type="molecule type" value="Genomic_DNA"/>
</dbReference>
<keyword evidence="3" id="KW-0791">Threonine biosynthesis</keyword>
<evidence type="ECO:0000256" key="5">
    <source>
        <dbReference type="ARBA" id="ARBA00022777"/>
    </source>
</evidence>
<organism evidence="9 10">
    <name type="scientific">Hydrogenophaga pseudoflava</name>
    <name type="common">Pseudomonas carboxydoflava</name>
    <dbReference type="NCBI Taxonomy" id="47421"/>
    <lineage>
        <taxon>Bacteria</taxon>
        <taxon>Pseudomonadati</taxon>
        <taxon>Pseudomonadota</taxon>
        <taxon>Betaproteobacteria</taxon>
        <taxon>Burkholderiales</taxon>
        <taxon>Comamonadaceae</taxon>
        <taxon>Hydrogenophaga</taxon>
    </lineage>
</organism>
<accession>A0A4V1AB87</accession>
<evidence type="ECO:0000256" key="7">
    <source>
        <dbReference type="ARBA" id="ARBA00038240"/>
    </source>
</evidence>
<dbReference type="Proteomes" id="UP000293912">
    <property type="component" value="Chromosome"/>
</dbReference>
<keyword evidence="6" id="KW-0067">ATP-binding</keyword>
<dbReference type="InterPro" id="IPR050249">
    <property type="entry name" value="Pseudomonas-type_ThrB"/>
</dbReference>
<evidence type="ECO:0000259" key="8">
    <source>
        <dbReference type="Pfam" id="PF01636"/>
    </source>
</evidence>
<evidence type="ECO:0000313" key="10">
    <source>
        <dbReference type="Proteomes" id="UP000293912"/>
    </source>
</evidence>
<proteinExistence type="inferred from homology"/>
<dbReference type="KEGG" id="hpse:HPF_05375"/>
<dbReference type="CDD" id="cd05153">
    <property type="entry name" value="HomoserineK_II"/>
    <property type="match status" value="1"/>
</dbReference>
<evidence type="ECO:0000256" key="4">
    <source>
        <dbReference type="ARBA" id="ARBA00022741"/>
    </source>
</evidence>
<feature type="domain" description="Aminoglycoside phosphotransferase" evidence="8">
    <location>
        <begin position="21"/>
        <end position="261"/>
    </location>
</feature>
<name>A0A4V1AB87_HYDPS</name>
<keyword evidence="1" id="KW-0028">Amino-acid biosynthesis</keyword>
<dbReference type="GO" id="GO:0009088">
    <property type="term" value="P:threonine biosynthetic process"/>
    <property type="evidence" value="ECO:0007669"/>
    <property type="project" value="UniProtKB-KW"/>
</dbReference>
<dbReference type="InterPro" id="IPR002575">
    <property type="entry name" value="Aminoglycoside_PTrfase"/>
</dbReference>
<dbReference type="GO" id="GO:0004413">
    <property type="term" value="F:homoserine kinase activity"/>
    <property type="evidence" value="ECO:0007669"/>
    <property type="project" value="InterPro"/>
</dbReference>
<keyword evidence="5 9" id="KW-0418">Kinase</keyword>
<dbReference type="Gene3D" id="3.30.200.20">
    <property type="entry name" value="Phosphorylase Kinase, domain 1"/>
    <property type="match status" value="1"/>
</dbReference>
<dbReference type="PANTHER" id="PTHR21064:SF6">
    <property type="entry name" value="AMINOGLYCOSIDE PHOSPHOTRANSFERASE DOMAIN-CONTAINING PROTEIN"/>
    <property type="match status" value="1"/>
</dbReference>
<dbReference type="InterPro" id="IPR011009">
    <property type="entry name" value="Kinase-like_dom_sf"/>
</dbReference>
<evidence type="ECO:0000256" key="6">
    <source>
        <dbReference type="ARBA" id="ARBA00022840"/>
    </source>
</evidence>
<sequence length="316" mass="35465">MTDLARRAATAWGLGHARLRFVAGRENQVYRLTVASAGHYALRIKRPGYRSSAELESELQWMAALAQAGLLVPRPVPSLRGRLLEEVGGHQVDLLTWLPGQTLGAALQEDPAPDLDHLFHALGQQMARLHNASDAWAPPAGFTRVRWDAEGLLGEAPVWGRFWEHPALSDDDRRLFGHFRCAAQRELQRLQDRLDFGLIHADLVRENVLLHGERIGLLDFDDGGWGYRAFDLATTLLKFIGWPNYAVLRDALLRGYQDLRPLDLGTLDLFLALRATTYVGWVVPRLGEDGAQERSQRYVATAREICQRCLPQLQAA</sequence>
<dbReference type="AlphaFoldDB" id="A0A4V1AB87"/>
<evidence type="ECO:0000256" key="3">
    <source>
        <dbReference type="ARBA" id="ARBA00022697"/>
    </source>
</evidence>
<evidence type="ECO:0000256" key="2">
    <source>
        <dbReference type="ARBA" id="ARBA00022679"/>
    </source>
</evidence>
<evidence type="ECO:0000313" key="9">
    <source>
        <dbReference type="EMBL" id="QBM27103.1"/>
    </source>
</evidence>
<dbReference type="PANTHER" id="PTHR21064">
    <property type="entry name" value="AMINOGLYCOSIDE PHOSPHOTRANSFERASE DOMAIN-CONTAINING PROTEIN-RELATED"/>
    <property type="match status" value="1"/>
</dbReference>
<dbReference type="GO" id="GO:0005524">
    <property type="term" value="F:ATP binding"/>
    <property type="evidence" value="ECO:0007669"/>
    <property type="project" value="UniProtKB-KW"/>
</dbReference>
<protein>
    <submittedName>
        <fullName evidence="9">Homoserine kinase</fullName>
    </submittedName>
</protein>
<keyword evidence="4" id="KW-0547">Nucleotide-binding</keyword>